<dbReference type="InterPro" id="IPR011993">
    <property type="entry name" value="PH-like_dom_sf"/>
</dbReference>
<dbReference type="GO" id="GO:0005096">
    <property type="term" value="F:GTPase activator activity"/>
    <property type="evidence" value="ECO:0007669"/>
    <property type="project" value="UniProtKB-KW"/>
</dbReference>
<keyword evidence="6" id="KW-1185">Reference proteome</keyword>
<organism evidence="5 6">
    <name type="scientific">Phascolomyces articulosus</name>
    <dbReference type="NCBI Taxonomy" id="60185"/>
    <lineage>
        <taxon>Eukaryota</taxon>
        <taxon>Fungi</taxon>
        <taxon>Fungi incertae sedis</taxon>
        <taxon>Mucoromycota</taxon>
        <taxon>Mucoromycotina</taxon>
        <taxon>Mucoromycetes</taxon>
        <taxon>Mucorales</taxon>
        <taxon>Lichtheimiaceae</taxon>
        <taxon>Phascolomyces</taxon>
    </lineage>
</organism>
<feature type="domain" description="Ras-GAP" evidence="4">
    <location>
        <begin position="1474"/>
        <end position="1667"/>
    </location>
</feature>
<dbReference type="InterPro" id="IPR001251">
    <property type="entry name" value="CRAL-TRIO_dom"/>
</dbReference>
<name>A0AAD5JVI1_9FUNG</name>
<dbReference type="InterPro" id="IPR001936">
    <property type="entry name" value="RasGAP_dom"/>
</dbReference>
<dbReference type="SUPFAM" id="SSF48350">
    <property type="entry name" value="GTPase activation domain, GAP"/>
    <property type="match status" value="1"/>
</dbReference>
<dbReference type="SMART" id="SM00323">
    <property type="entry name" value="RasGAP"/>
    <property type="match status" value="1"/>
</dbReference>
<proteinExistence type="predicted"/>
<accession>A0AAD5JVI1</accession>
<dbReference type="InterPro" id="IPR016024">
    <property type="entry name" value="ARM-type_fold"/>
</dbReference>
<dbReference type="CDD" id="cd00170">
    <property type="entry name" value="SEC14"/>
    <property type="match status" value="1"/>
</dbReference>
<reference evidence="5" key="2">
    <citation type="submission" date="2023-02" db="EMBL/GenBank/DDBJ databases">
        <authorList>
            <consortium name="DOE Joint Genome Institute"/>
            <person name="Mondo S.J."/>
            <person name="Chang Y."/>
            <person name="Wang Y."/>
            <person name="Ahrendt S."/>
            <person name="Andreopoulos W."/>
            <person name="Barry K."/>
            <person name="Beard J."/>
            <person name="Benny G.L."/>
            <person name="Blankenship S."/>
            <person name="Bonito G."/>
            <person name="Cuomo C."/>
            <person name="Desiro A."/>
            <person name="Gervers K.A."/>
            <person name="Hundley H."/>
            <person name="Kuo A."/>
            <person name="LaButti K."/>
            <person name="Lang B.F."/>
            <person name="Lipzen A."/>
            <person name="O'Donnell K."/>
            <person name="Pangilinan J."/>
            <person name="Reynolds N."/>
            <person name="Sandor L."/>
            <person name="Smith M.W."/>
            <person name="Tsang A."/>
            <person name="Grigoriev I.V."/>
            <person name="Stajich J.E."/>
            <person name="Spatafora J.W."/>
        </authorList>
    </citation>
    <scope>NUCLEOTIDE SEQUENCE</scope>
    <source>
        <strain evidence="5">RSA 2281</strain>
    </source>
</reference>
<evidence type="ECO:0000256" key="1">
    <source>
        <dbReference type="ARBA" id="ARBA00022468"/>
    </source>
</evidence>
<dbReference type="Proteomes" id="UP001209540">
    <property type="component" value="Unassembled WGS sequence"/>
</dbReference>
<dbReference type="Pfam" id="PF00616">
    <property type="entry name" value="RasGAP"/>
    <property type="match status" value="1"/>
</dbReference>
<feature type="compositionally biased region" description="Low complexity" evidence="3">
    <location>
        <begin position="905"/>
        <end position="935"/>
    </location>
</feature>
<dbReference type="Pfam" id="PF13716">
    <property type="entry name" value="CRAL_TRIO_2"/>
    <property type="match status" value="1"/>
</dbReference>
<evidence type="ECO:0000259" key="4">
    <source>
        <dbReference type="PROSITE" id="PS50018"/>
    </source>
</evidence>
<keyword evidence="2" id="KW-0597">Phosphoprotein</keyword>
<dbReference type="Gene3D" id="1.10.506.10">
    <property type="entry name" value="GTPase Activation - p120gap, domain 1"/>
    <property type="match status" value="2"/>
</dbReference>
<feature type="region of interest" description="Disordered" evidence="3">
    <location>
        <begin position="1205"/>
        <end position="1257"/>
    </location>
</feature>
<feature type="region of interest" description="Disordered" evidence="3">
    <location>
        <begin position="1333"/>
        <end position="1373"/>
    </location>
</feature>
<evidence type="ECO:0000313" key="6">
    <source>
        <dbReference type="Proteomes" id="UP001209540"/>
    </source>
</evidence>
<feature type="compositionally biased region" description="Low complexity" evidence="3">
    <location>
        <begin position="1243"/>
        <end position="1254"/>
    </location>
</feature>
<evidence type="ECO:0000313" key="5">
    <source>
        <dbReference type="EMBL" id="KAI9256454.1"/>
    </source>
</evidence>
<feature type="compositionally biased region" description="Polar residues" evidence="3">
    <location>
        <begin position="1205"/>
        <end position="1216"/>
    </location>
</feature>
<gene>
    <name evidence="5" type="ORF">BDA99DRAFT_539525</name>
</gene>
<evidence type="ECO:0000256" key="2">
    <source>
        <dbReference type="ARBA" id="ARBA00022553"/>
    </source>
</evidence>
<dbReference type="PROSITE" id="PS00509">
    <property type="entry name" value="RAS_GTPASE_ACTIV_1"/>
    <property type="match status" value="1"/>
</dbReference>
<protein>
    <recommendedName>
        <fullName evidence="4">Ras-GAP domain-containing protein</fullName>
    </recommendedName>
</protein>
<dbReference type="InterPro" id="IPR008936">
    <property type="entry name" value="Rho_GTPase_activation_prot"/>
</dbReference>
<dbReference type="InterPro" id="IPR039360">
    <property type="entry name" value="Ras_GTPase"/>
</dbReference>
<dbReference type="PANTHER" id="PTHR10194:SF142">
    <property type="entry name" value="NEUROFIBROMIN"/>
    <property type="match status" value="1"/>
</dbReference>
<dbReference type="SUPFAM" id="SSF48371">
    <property type="entry name" value="ARM repeat"/>
    <property type="match status" value="2"/>
</dbReference>
<dbReference type="Gene3D" id="3.40.525.10">
    <property type="entry name" value="CRAL-TRIO lipid binding domain"/>
    <property type="match status" value="1"/>
</dbReference>
<dbReference type="Gene3D" id="2.30.29.30">
    <property type="entry name" value="Pleckstrin-homology domain (PH domain)/Phosphotyrosine-binding domain (PTB)"/>
    <property type="match status" value="1"/>
</dbReference>
<evidence type="ECO:0000256" key="3">
    <source>
        <dbReference type="SAM" id="MobiDB-lite"/>
    </source>
</evidence>
<comment type="caution">
    <text evidence="5">The sequence shown here is derived from an EMBL/GenBank/DDBJ whole genome shotgun (WGS) entry which is preliminary data.</text>
</comment>
<dbReference type="PANTHER" id="PTHR10194">
    <property type="entry name" value="RAS GTPASE-ACTIVATING PROTEINS"/>
    <property type="match status" value="1"/>
</dbReference>
<reference evidence="5" key="1">
    <citation type="journal article" date="2022" name="IScience">
        <title>Evolution of zygomycete secretomes and the origins of terrestrial fungal ecologies.</title>
        <authorList>
            <person name="Chang Y."/>
            <person name="Wang Y."/>
            <person name="Mondo S."/>
            <person name="Ahrendt S."/>
            <person name="Andreopoulos W."/>
            <person name="Barry K."/>
            <person name="Beard J."/>
            <person name="Benny G.L."/>
            <person name="Blankenship S."/>
            <person name="Bonito G."/>
            <person name="Cuomo C."/>
            <person name="Desiro A."/>
            <person name="Gervers K.A."/>
            <person name="Hundley H."/>
            <person name="Kuo A."/>
            <person name="LaButti K."/>
            <person name="Lang B.F."/>
            <person name="Lipzen A."/>
            <person name="O'Donnell K."/>
            <person name="Pangilinan J."/>
            <person name="Reynolds N."/>
            <person name="Sandor L."/>
            <person name="Smith M.E."/>
            <person name="Tsang A."/>
            <person name="Grigoriev I.V."/>
            <person name="Stajich J.E."/>
            <person name="Spatafora J.W."/>
        </authorList>
    </citation>
    <scope>NUCLEOTIDE SEQUENCE</scope>
    <source>
        <strain evidence="5">RSA 2281</strain>
    </source>
</reference>
<dbReference type="InterPro" id="IPR023152">
    <property type="entry name" value="RasGAP_CS"/>
</dbReference>
<keyword evidence="1" id="KW-0343">GTPase activation</keyword>
<sequence length="2870" mass="323709">MIAEKTLIMSMVDRLEAELPCNKTNTSMKFEQVKYIDPFMLRTGIGSILTPAILPCKKEHSLGEIVETLVRLSIYRLSTVTEAVVGALERIPISKNHPALAFNDETTPTGMLNSQYFLLCLLSACLQQWREKNPSDLMDHPELSTQCRRTNGHCLTNPSIVQRPSAALDDKVAHRILAIISPFLRQPPRTATAINREIDHRLLLLGLRMNEGESIFTETYNCMRISEHYTADTLLLTRLYVIAGRVAFFISIDNWCVTYNRIKSRLEALAYNPSTAEEIPQIGEVQLMECAALNKERLGKLLDALYHTFKTMKQPMQHYVSFIAYRAIWGWIEAFDQEFIQLYKEKGRIFESLDILFTLCQSNPVKKGKELLWPFQTALLLISPGILEEAVEFDENKQINSSPHPSILEFVRNIKKMAIEGDKRDEEIASMCVLDICRAASYLDKEKGLSVIHRLVVTAKNDLQDRLFNIHRPLVVDKVFISSNEQPNVSVGQEQRGGTLIDNHCLLMTALATLYRLNPRNAIFGVFPMCLDDESPILYKSALARALRSLITFFKNGVHEDPTSPWQLGSDPFYDALCGPLRQIFIKYVNNVAGYNDCSTMKNHSRNWSSNTMTSTDKTKYDAKSITSQTAGLDINEKFHAIWEILSLYVADPKLVIMGRKTLAVEERVHILEALIQCLRLSSNSIVFLATECVRKLHTSTYIPYWGYPKHSMAFFWKMSSTMIMYFSKELLVLRSIQTTETLSCMRTIHQILIERVKYLKSVNKKTVLEGWEATDYLQGAITLHVAGLIWLNASDDDVLLANLVIIREFCKEIEYLFVNNQYTDAIGFQALRALLENYPVYRELSKLNREQTQGRKRAQKQIWRLLRMLPHDSPASLVAWREIWKRWKVLTEVLIGIPVQNLASSSEPPRSPSSSRSFGSGSSSISPSSSATGVSSGGGGTGGGHLQTGASFEAQDHNNERGVNKKRLFRATWNYNEQYILWNNCTGFLASLAGVCLGRKSKNGLGDEDDTVDDYDDNDDYNAMLASEDTEQQATDFIRVLVQLLSCNDVFIREKITDILSKELSPAVQTLLLEQLEHALSTYGVPASMKFNCFMLVEQTSIILSSYLENLANEPTTSAAVSSQIFTNLVDQCATYLLCKPADANKSTLGTDIIRIRLRFAHLCESLMTSKNTTSWIMIQKEFVLRTKLLGTIIEWTSGFQLTQPPHQQVEQTESPAIERNKNAPLTGSTPATAAPDNTVHSPSTTPTPAPMTLKDSNIHRDLEVTCIRAMTLLLDGLPLQPNTFGSFMGTEENYIHVKCHMFNRYFTYFNQVLQECVALLNDPVKAFSKQQATPSVGDLSNTRQTTFTNTASPHSGYSMNSAHSPRSSSEEGSIQRAFDIRSCAIEAISNLVHANLDVGLSQTLNMSYDNNMSIRCAYTQIITSVLEKGAQFENLSATINIDRYRRLVDILTDESNNFGFAQFLCQCCQASKADITARCLLKCFASKKKTVKFLITMIEREICSTDDEAEILRRTTITTRLLSYLAEIIGTTYIQQTLHPVFNKLSKKVLPEGTSYEVNPLRVDDENICQNIENVSEAADMILTSICNSSDKAPRAILQLCHCISICAESRFPEAKYKAVGAFIFLRFFCPAIVSPESTSFRGKISPTLYRGLLLAGKIAQNLANNVLFGDKEAYMIPLNDFLTRNIYRVTRFLREISKDPRNNNYVEDLEGEFESISMSSSDYSLLHHVLIDNIQAMAQQLYKKNVPYAYQDGGKTVDRAILSEMILRGQYECVSNLLAHLGSPPDDMARKKASDFCLRGRPLNFANQSYIDFMRRNSERYIDDILAKKIVYEAGRSRAGRPVLYFIFRRIQIHETDFESLMYMALRTMEVLSAEPFEVLIDFTMYCTELNSSPDQKWFYRLVRLTPREIYDNIAAVHALNANFDLCRFLKRDMPKSVKEFVSKFQFFSSETDIHRYIHPKELHLPESDAELMIEPLVTVTGHRQLTQNSDRMIPVTIKLTHRYIQSITMKRQKLFSGCSAILNDVFAIADIEDVTLGLANSESTHEIRFKNQKTQGTVIFHASSSHDAAQFVFVLKNLMSRVEAQPVSPINRKLIPPISSIRPENVPGILLNMALINMGNQNEELRHTSYTMLSALSESFHFVLASQFMESKGVCIPKNDTFWITGVSTKLAFTQPELTLELFREWFSGYNISDESNKRLCVEYIVPWLSNIGKIYSVSTGDDQVVTKTKEILHMLIDVTVKANETIRHILLCKIWKTIGNNSLDGSMFIDLVLNTVTEYANEHGGVGSIQTEIMTDIVVSMFNMVVCTKILAKLHHIFLRTAFNWTQSLVNHPAWRKSITILIRFVLMGSFYYRGPVRNCTPEVLHVISITAGIGTTLERETLHSMMVNFKQALCIIEPVGSKKVTLMLEKLGKVASVRTRLLFGLTKQYTTPYTATPEATTDIVESVDLYTVETIIEHLIDGVETVAPNTDTLNAWKSRWLGLASSLAFQFNPAIQPRAFIVIGCLAREGVDDELLYQMLNSLKNALANAHFELVQGIIMCLRRIVCSVPPDSCYILPLFWISLLLVQVDHRPLFSATLELLSGVFHALQECGMIGGGEKNPANLLLGIRQGNSLMQEYDQELGVSFEKYFSFGVATVLLKSAIHDLEMLNALKPTLMDFLTVEVNQYDDINGKKIRKKNGNEDGGTGIVPVSALGYMAALLPCIASDENVQRELGFKQTTDIIKKLCIPDKTSELLFITLLTIQLSSHDNQRKLRVYEFLAEAATLMPDTFSMVYETIVSKMNKILSNSTDLEFTERVNSILLTICSSSSFDTGDRSKRKLKSALEHAGFSALIDLHSPRKRDVIANATLASRLVKHIIDTSS</sequence>
<feature type="compositionally biased region" description="Gly residues" evidence="3">
    <location>
        <begin position="936"/>
        <end position="947"/>
    </location>
</feature>
<dbReference type="PROSITE" id="PS50018">
    <property type="entry name" value="RAS_GTPASE_ACTIV_2"/>
    <property type="match status" value="1"/>
</dbReference>
<feature type="region of interest" description="Disordered" evidence="3">
    <location>
        <begin position="903"/>
        <end position="958"/>
    </location>
</feature>
<dbReference type="EMBL" id="JAIXMP010000021">
    <property type="protein sequence ID" value="KAI9256454.1"/>
    <property type="molecule type" value="Genomic_DNA"/>
</dbReference>
<dbReference type="InterPro" id="IPR036865">
    <property type="entry name" value="CRAL-TRIO_dom_sf"/>
</dbReference>